<dbReference type="Pfam" id="PF14261">
    <property type="entry name" value="DUF4351"/>
    <property type="match status" value="1"/>
</dbReference>
<sequence length="336" mass="38564">MPNAAPSARYDLPWKAALSHAFRSFMEFYFPDFSARIDWRQRPRFRDKELARLSFGAKPDVMLVDKLAEVSLHDGKRMLIHIEIQSQRDATLPRRMRDYHYRIGEEYGLPVASFALLADEHPNWRPGRFHEQMGDTVAEFSFGMAKLLDYAANADALEASHNPIAWVSLAHSRTQQAHHDAGKLYAAKLHLTKLLFRHRWSGKRIIVLFSVINWMMALPESYEHRYRQAVGRLQTESGMKKLYNAFEQMLVNDGIRIGRERGRQEGLEQGIGRGIEQGIEQGRKEGAVALLARLLEQRFGPLPQTVRKKLAKASLEQLEAWSDALATAQSLKQVFQ</sequence>
<reference evidence="2 3" key="1">
    <citation type="submission" date="2019-11" db="EMBL/GenBank/DDBJ databases">
        <title>Type strains purchased from KCTC, JCM and DSMZ.</title>
        <authorList>
            <person name="Lu H."/>
        </authorList>
    </citation>
    <scope>NUCLEOTIDE SEQUENCE [LARGE SCALE GENOMIC DNA]</scope>
    <source>
        <strain evidence="2 3">KCTC 22382</strain>
    </source>
</reference>
<comment type="caution">
    <text evidence="2">The sequence shown here is derived from an EMBL/GenBank/DDBJ whole genome shotgun (WGS) entry which is preliminary data.</text>
</comment>
<evidence type="ECO:0000259" key="1">
    <source>
        <dbReference type="Pfam" id="PF14261"/>
    </source>
</evidence>
<dbReference type="RefSeq" id="WP_155464126.1">
    <property type="nucleotide sequence ID" value="NZ_WNKY01000012.1"/>
</dbReference>
<dbReference type="EMBL" id="WNKY01000012">
    <property type="protein sequence ID" value="MTV38599.1"/>
    <property type="molecule type" value="Genomic_DNA"/>
</dbReference>
<evidence type="ECO:0000313" key="3">
    <source>
        <dbReference type="Proteomes" id="UP000475582"/>
    </source>
</evidence>
<dbReference type="OrthoDB" id="932587at2"/>
<dbReference type="PANTHER" id="PTHR35586:SF1">
    <property type="entry name" value="SLL1691 PROTEIN"/>
    <property type="match status" value="1"/>
</dbReference>
<proteinExistence type="predicted"/>
<evidence type="ECO:0000313" key="2">
    <source>
        <dbReference type="EMBL" id="MTV38599.1"/>
    </source>
</evidence>
<name>A0A6L6PIP3_9BURK</name>
<dbReference type="InterPro" id="IPR025587">
    <property type="entry name" value="DUF4351"/>
</dbReference>
<protein>
    <submittedName>
        <fullName evidence="2">DUF4351 domain-containing protein</fullName>
    </submittedName>
</protein>
<keyword evidence="3" id="KW-1185">Reference proteome</keyword>
<gene>
    <name evidence="2" type="ORF">GM676_13530</name>
</gene>
<dbReference type="Proteomes" id="UP000475582">
    <property type="component" value="Unassembled WGS sequence"/>
</dbReference>
<dbReference type="AlphaFoldDB" id="A0A6L6PIP3"/>
<feature type="domain" description="DUF4351" evidence="1">
    <location>
        <begin position="280"/>
        <end position="325"/>
    </location>
</feature>
<dbReference type="PANTHER" id="PTHR35586">
    <property type="entry name" value="SLL1691 PROTEIN"/>
    <property type="match status" value="1"/>
</dbReference>
<organism evidence="2 3">
    <name type="scientific">Duganella radicis</name>
    <dbReference type="NCBI Taxonomy" id="551988"/>
    <lineage>
        <taxon>Bacteria</taxon>
        <taxon>Pseudomonadati</taxon>
        <taxon>Pseudomonadota</taxon>
        <taxon>Betaproteobacteria</taxon>
        <taxon>Burkholderiales</taxon>
        <taxon>Oxalobacteraceae</taxon>
        <taxon>Telluria group</taxon>
        <taxon>Duganella</taxon>
    </lineage>
</organism>
<accession>A0A6L6PIP3</accession>